<dbReference type="GO" id="GO:0016787">
    <property type="term" value="F:hydrolase activity"/>
    <property type="evidence" value="ECO:0007669"/>
    <property type="project" value="UniProtKB-KW"/>
</dbReference>
<keyword evidence="1" id="KW-0378">Hydrolase</keyword>
<dbReference type="Pfam" id="PF04203">
    <property type="entry name" value="Sortase"/>
    <property type="match status" value="1"/>
</dbReference>
<evidence type="ECO:0000256" key="1">
    <source>
        <dbReference type="ARBA" id="ARBA00022801"/>
    </source>
</evidence>
<dbReference type="AlphaFoldDB" id="A0A1W7D4Q0"/>
<dbReference type="Proteomes" id="UP000194218">
    <property type="component" value="Chromosome"/>
</dbReference>
<gene>
    <name evidence="3" type="ORF">CAG99_27325</name>
</gene>
<evidence type="ECO:0000313" key="4">
    <source>
        <dbReference type="Proteomes" id="UP000194218"/>
    </source>
</evidence>
<dbReference type="InterPro" id="IPR023365">
    <property type="entry name" value="Sortase_dom-sf"/>
</dbReference>
<dbReference type="InterPro" id="IPR005754">
    <property type="entry name" value="Sortase"/>
</dbReference>
<dbReference type="NCBIfam" id="NF033748">
    <property type="entry name" value="class_F_sortase"/>
    <property type="match status" value="1"/>
</dbReference>
<keyword evidence="4" id="KW-1185">Reference proteome</keyword>
<dbReference type="Gene3D" id="2.40.260.10">
    <property type="entry name" value="Sortase"/>
    <property type="match status" value="1"/>
</dbReference>
<protein>
    <recommendedName>
        <fullName evidence="5">Class F sortase</fullName>
    </recommendedName>
</protein>
<dbReference type="KEGG" id="smao:CAG99_27325"/>
<dbReference type="CDD" id="cd05829">
    <property type="entry name" value="Sortase_F"/>
    <property type="match status" value="1"/>
</dbReference>
<evidence type="ECO:0000256" key="2">
    <source>
        <dbReference type="SAM" id="MobiDB-lite"/>
    </source>
</evidence>
<dbReference type="InterPro" id="IPR042001">
    <property type="entry name" value="Sortase_F"/>
</dbReference>
<organism evidence="3 4">
    <name type="scientific">Streptomyces marincola</name>
    <dbReference type="NCBI Taxonomy" id="2878388"/>
    <lineage>
        <taxon>Bacteria</taxon>
        <taxon>Bacillati</taxon>
        <taxon>Actinomycetota</taxon>
        <taxon>Actinomycetes</taxon>
        <taxon>Kitasatosporales</taxon>
        <taxon>Streptomycetaceae</taxon>
        <taxon>Streptomyces</taxon>
    </lineage>
</organism>
<name>A0A1W7D4Q0_9ACTN</name>
<evidence type="ECO:0000313" key="3">
    <source>
        <dbReference type="EMBL" id="ARQ72048.1"/>
    </source>
</evidence>
<reference evidence="3 4" key="1">
    <citation type="submission" date="2017-05" db="EMBL/GenBank/DDBJ databases">
        <title>Complete genome sequence of Streptomyces sp. SCSIO 03032 revealed the diverse biosynthetic pathways for its bioactive secondary metabolites.</title>
        <authorList>
            <person name="Ma L."/>
            <person name="Zhu Y."/>
            <person name="Zhang W."/>
            <person name="Zhang G."/>
            <person name="Tian X."/>
            <person name="Zhang S."/>
            <person name="Zhang C."/>
        </authorList>
    </citation>
    <scope>NUCLEOTIDE SEQUENCE [LARGE SCALE GENOMIC DNA]</scope>
    <source>
        <strain evidence="3 4">SCSIO 03032</strain>
    </source>
</reference>
<sequence>MRLPEHPEYIANAHDDPAGEPPGWGLRAALALLAGTVVLGVSVMVAGTGQQAPPPQPGDARRTPGAAAAGGAAGAAAPLRPAVPTWVSIPAIDVEAPLMNVGLDPEGWVDAPPQEIANLAGWYQDGAAPGARGTAVIVGHVDNASGPAVFYGLGVLRPGDAVEVIREDGVAVRFTVYDVAVYDKDEVPPSVYHDTGQPELRVITCGGSFEQDSGYEDNVVVYARMTDAG</sequence>
<feature type="region of interest" description="Disordered" evidence="2">
    <location>
        <begin position="49"/>
        <end position="72"/>
    </location>
</feature>
<proteinExistence type="predicted"/>
<accession>A0A1W7D4Q0</accession>
<dbReference type="SUPFAM" id="SSF63817">
    <property type="entry name" value="Sortase"/>
    <property type="match status" value="1"/>
</dbReference>
<evidence type="ECO:0008006" key="5">
    <source>
        <dbReference type="Google" id="ProtNLM"/>
    </source>
</evidence>
<dbReference type="EMBL" id="CP021121">
    <property type="protein sequence ID" value="ARQ72048.1"/>
    <property type="molecule type" value="Genomic_DNA"/>
</dbReference>